<reference evidence="2 3" key="1">
    <citation type="journal article" date="2019" name="Emerg. Microbes Infect.">
        <title>Comprehensive subspecies identification of 175 nontuberculous mycobacteria species based on 7547 genomic profiles.</title>
        <authorList>
            <person name="Matsumoto Y."/>
            <person name="Kinjo T."/>
            <person name="Motooka D."/>
            <person name="Nabeya D."/>
            <person name="Jung N."/>
            <person name="Uechi K."/>
            <person name="Horii T."/>
            <person name="Iida T."/>
            <person name="Fujita J."/>
            <person name="Nakamura S."/>
        </authorList>
    </citation>
    <scope>NUCLEOTIDE SEQUENCE [LARGE SCALE GENOMIC DNA]</scope>
    <source>
        <strain evidence="2 3">JCM 13392</strain>
    </source>
</reference>
<evidence type="ECO:0000313" key="2">
    <source>
        <dbReference type="EMBL" id="GFG61540.1"/>
    </source>
</evidence>
<dbReference type="EMBL" id="BLKT01000003">
    <property type="protein sequence ID" value="GFG61540.1"/>
    <property type="molecule type" value="Genomic_DNA"/>
</dbReference>
<gene>
    <name evidence="2" type="ORF">MMUR_56760</name>
</gene>
<dbReference type="Proteomes" id="UP000465241">
    <property type="component" value="Unassembled WGS sequence"/>
</dbReference>
<keyword evidence="1" id="KW-0812">Transmembrane</keyword>
<evidence type="ECO:0000313" key="3">
    <source>
        <dbReference type="Proteomes" id="UP000465241"/>
    </source>
</evidence>
<keyword evidence="1" id="KW-1133">Transmembrane helix</keyword>
<evidence type="ECO:0008006" key="4">
    <source>
        <dbReference type="Google" id="ProtNLM"/>
    </source>
</evidence>
<sequence>MTQRRRALLELVLAVAALVGVVLSAVNVRQVVDVAPIAEGEPATTSVLYHAPPLVLALLLATVAGVLLVLGITRWRRSQTHTP</sequence>
<evidence type="ECO:0000256" key="1">
    <source>
        <dbReference type="SAM" id="Phobius"/>
    </source>
</evidence>
<dbReference type="RefSeq" id="WP_068915412.1">
    <property type="nucleotide sequence ID" value="NZ_BAAAMC010000032.1"/>
</dbReference>
<keyword evidence="1" id="KW-0472">Membrane</keyword>
<comment type="caution">
    <text evidence="2">The sequence shown here is derived from an EMBL/GenBank/DDBJ whole genome shotgun (WGS) entry which is preliminary data.</text>
</comment>
<feature type="transmembrane region" description="Helical" evidence="1">
    <location>
        <begin position="48"/>
        <end position="70"/>
    </location>
</feature>
<dbReference type="AlphaFoldDB" id="A0A7I9WVY4"/>
<keyword evidence="3" id="KW-1185">Reference proteome</keyword>
<organism evidence="2 3">
    <name type="scientific">Mycolicibacterium murale</name>
    <dbReference type="NCBI Taxonomy" id="182220"/>
    <lineage>
        <taxon>Bacteria</taxon>
        <taxon>Bacillati</taxon>
        <taxon>Actinomycetota</taxon>
        <taxon>Actinomycetes</taxon>
        <taxon>Mycobacteriales</taxon>
        <taxon>Mycobacteriaceae</taxon>
        <taxon>Mycolicibacterium</taxon>
    </lineage>
</organism>
<proteinExistence type="predicted"/>
<accession>A0A7I9WVY4</accession>
<protein>
    <recommendedName>
        <fullName evidence="4">Transmembrane protein</fullName>
    </recommendedName>
</protein>
<name>A0A7I9WVY4_9MYCO</name>